<keyword evidence="2" id="KW-1133">Transmembrane helix</keyword>
<keyword evidence="2" id="KW-0812">Transmembrane</keyword>
<keyword evidence="2" id="KW-0472">Membrane</keyword>
<reference evidence="3 4" key="1">
    <citation type="submission" date="2024-03" db="EMBL/GenBank/DDBJ databases">
        <title>The Acrasis kona genome and developmental transcriptomes reveal deep origins of eukaryotic multicellular pathways.</title>
        <authorList>
            <person name="Sheikh S."/>
            <person name="Fu C.-J."/>
            <person name="Brown M.W."/>
            <person name="Baldauf S.L."/>
        </authorList>
    </citation>
    <scope>NUCLEOTIDE SEQUENCE [LARGE SCALE GENOMIC DNA]</scope>
    <source>
        <strain evidence="3 4">ATCC MYA-3509</strain>
    </source>
</reference>
<dbReference type="Proteomes" id="UP001431209">
    <property type="component" value="Unassembled WGS sequence"/>
</dbReference>
<dbReference type="GO" id="GO:0016491">
    <property type="term" value="F:oxidoreductase activity"/>
    <property type="evidence" value="ECO:0007669"/>
    <property type="project" value="UniProtKB-KW"/>
</dbReference>
<proteinExistence type="predicted"/>
<feature type="transmembrane region" description="Helical" evidence="2">
    <location>
        <begin position="12"/>
        <end position="31"/>
    </location>
</feature>
<dbReference type="EMBL" id="JAOPGA020000576">
    <property type="protein sequence ID" value="KAL0479539.1"/>
    <property type="molecule type" value="Genomic_DNA"/>
</dbReference>
<gene>
    <name evidence="3" type="ORF">AKO1_007741</name>
</gene>
<evidence type="ECO:0000256" key="2">
    <source>
        <dbReference type="SAM" id="Phobius"/>
    </source>
</evidence>
<evidence type="ECO:0000313" key="4">
    <source>
        <dbReference type="Proteomes" id="UP001431209"/>
    </source>
</evidence>
<accession>A0AAW2YR18</accession>
<dbReference type="AlphaFoldDB" id="A0AAW2YR18"/>
<keyword evidence="1" id="KW-0560">Oxidoreductase</keyword>
<evidence type="ECO:0000313" key="3">
    <source>
        <dbReference type="EMBL" id="KAL0479539.1"/>
    </source>
</evidence>
<evidence type="ECO:0000256" key="1">
    <source>
        <dbReference type="ARBA" id="ARBA00023002"/>
    </source>
</evidence>
<dbReference type="InterPro" id="IPR025337">
    <property type="entry name" value="Questin_oxidase-like"/>
</dbReference>
<keyword evidence="4" id="KW-1185">Reference proteome</keyword>
<name>A0AAW2YR18_9EUKA</name>
<comment type="caution">
    <text evidence="3">The sequence shown here is derived from an EMBL/GenBank/DDBJ whole genome shotgun (WGS) entry which is preliminary data.</text>
</comment>
<protein>
    <submittedName>
        <fullName evidence="3">Uncharacterized protein</fullName>
    </submittedName>
</protein>
<sequence length="320" mass="36289">MRSFRRILRSPYVLPVATVATAAALLASYIYNKEDEVIETTLEEKCTKEPSLREPIMPSLGIEITIHNWKHFRGQPESHKSLCDFFNNEMQRLGQRHFIATYLVDVLDGLYGDSLVGLHKTSSAVKNDDTEMIAEGFAKIVSTYVPLGHVSPQTKRQRLSDILQKINAERSASSHMFNETNFSQKVATIQGTEKFDVLIDLNTKSELSDMLVHLYISSNYNKQIALLITGLHSLDVLLPFLYHNSSQKLALGYFWRVVLNTYVLIGSPQLNFQETNVHHLNWGYIESRANSPVPSIIQALRHLEGSSEQSLYKYAALNCQ</sequence>
<dbReference type="Pfam" id="PF14027">
    <property type="entry name" value="Questin_oxidase"/>
    <property type="match status" value="1"/>
</dbReference>
<organism evidence="3 4">
    <name type="scientific">Acrasis kona</name>
    <dbReference type="NCBI Taxonomy" id="1008807"/>
    <lineage>
        <taxon>Eukaryota</taxon>
        <taxon>Discoba</taxon>
        <taxon>Heterolobosea</taxon>
        <taxon>Tetramitia</taxon>
        <taxon>Eutetramitia</taxon>
        <taxon>Acrasidae</taxon>
        <taxon>Acrasis</taxon>
    </lineage>
</organism>